<dbReference type="Pfam" id="PF02368">
    <property type="entry name" value="Big_2"/>
    <property type="match status" value="1"/>
</dbReference>
<dbReference type="InParanoid" id="A0A3G9JAW7"/>
<dbReference type="AlphaFoldDB" id="A0A3G9JAW7"/>
<name>A0A3G9JAW7_9FIRM</name>
<feature type="domain" description="BIG2" evidence="1">
    <location>
        <begin position="73"/>
        <end position="143"/>
    </location>
</feature>
<proteinExistence type="predicted"/>
<reference evidence="2 3" key="1">
    <citation type="submission" date="2018-11" db="EMBL/GenBank/DDBJ databases">
        <title>Novel Erysipelotrichaceae bacterium isolated from small intestine of a swine.</title>
        <authorList>
            <person name="Kim J.S."/>
            <person name="Choe H."/>
            <person name="Lee Y.R."/>
            <person name="Kim K.M."/>
            <person name="Park D.S."/>
        </authorList>
    </citation>
    <scope>NUCLEOTIDE SEQUENCE [LARGE SCALE GENOMIC DNA]</scope>
    <source>
        <strain evidence="2 3">SG0102</strain>
    </source>
</reference>
<sequence>MTGKAYTTSTKKTVIGKKNITLKAPEKGQVKWQTSNKKVATVSKGKVKIKGYGTVKIEAKVNGHTYTYILNVKKPMLKVNKKKVTLKKGKSLKIKAQSNGKVKWTSQNKKIAKVVQGRIKGLKKGSTTIIASVSGVKVKIKVTVK</sequence>
<protein>
    <recommendedName>
        <fullName evidence="1">BIG2 domain-containing protein</fullName>
    </recommendedName>
</protein>
<dbReference type="InterPro" id="IPR003343">
    <property type="entry name" value="Big_2"/>
</dbReference>
<keyword evidence="3" id="KW-1185">Reference proteome</keyword>
<dbReference type="SMART" id="SM00635">
    <property type="entry name" value="BID_2"/>
    <property type="match status" value="1"/>
</dbReference>
<dbReference type="EMBL" id="AP019309">
    <property type="protein sequence ID" value="BBH27726.1"/>
    <property type="molecule type" value="Genomic_DNA"/>
</dbReference>
<organism evidence="2 3">
    <name type="scientific">Intestinibaculum porci</name>
    <dbReference type="NCBI Taxonomy" id="2487118"/>
    <lineage>
        <taxon>Bacteria</taxon>
        <taxon>Bacillati</taxon>
        <taxon>Bacillota</taxon>
        <taxon>Erysipelotrichia</taxon>
        <taxon>Erysipelotrichales</taxon>
        <taxon>Erysipelotrichaceae</taxon>
        <taxon>Intestinibaculum</taxon>
    </lineage>
</organism>
<evidence type="ECO:0000259" key="1">
    <source>
        <dbReference type="SMART" id="SM00635"/>
    </source>
</evidence>
<dbReference type="KEGG" id="ebm:SG0102_26600"/>
<dbReference type="Gene3D" id="2.60.40.1080">
    <property type="match status" value="2"/>
</dbReference>
<evidence type="ECO:0000313" key="2">
    <source>
        <dbReference type="EMBL" id="BBH27726.1"/>
    </source>
</evidence>
<dbReference type="InterPro" id="IPR008964">
    <property type="entry name" value="Invasin/intimin_cell_adhesion"/>
</dbReference>
<gene>
    <name evidence="2" type="ORF">SG0102_26600</name>
</gene>
<accession>A0A3G9JAW7</accession>
<dbReference type="SUPFAM" id="SSF49373">
    <property type="entry name" value="Invasin/intimin cell-adhesion fragments"/>
    <property type="match status" value="2"/>
</dbReference>
<evidence type="ECO:0000313" key="3">
    <source>
        <dbReference type="Proteomes" id="UP000268059"/>
    </source>
</evidence>
<dbReference type="Proteomes" id="UP000268059">
    <property type="component" value="Chromosome"/>
</dbReference>